<dbReference type="InterPro" id="IPR025314">
    <property type="entry name" value="DUF4219"/>
</dbReference>
<feature type="non-terminal residue" evidence="2">
    <location>
        <position position="1"/>
    </location>
</feature>
<comment type="caution">
    <text evidence="2">The sequence shown here is derived from an EMBL/GenBank/DDBJ whole genome shotgun (WGS) entry which is preliminary data.</text>
</comment>
<gene>
    <name evidence="2" type="ORF">L195_g056296</name>
</gene>
<sequence length="77" mass="8609">GNSFYAHRLALSFCNCVVCVNKMNTHGFGTNILVLDGKNWDRWNALMKSFFGAQDCLDVVLNGNDELVENPTEAQKL</sequence>
<organism evidence="2 3">
    <name type="scientific">Trifolium pratense</name>
    <name type="common">Red clover</name>
    <dbReference type="NCBI Taxonomy" id="57577"/>
    <lineage>
        <taxon>Eukaryota</taxon>
        <taxon>Viridiplantae</taxon>
        <taxon>Streptophyta</taxon>
        <taxon>Embryophyta</taxon>
        <taxon>Tracheophyta</taxon>
        <taxon>Spermatophyta</taxon>
        <taxon>Magnoliopsida</taxon>
        <taxon>eudicotyledons</taxon>
        <taxon>Gunneridae</taxon>
        <taxon>Pentapetalae</taxon>
        <taxon>rosids</taxon>
        <taxon>fabids</taxon>
        <taxon>Fabales</taxon>
        <taxon>Fabaceae</taxon>
        <taxon>Papilionoideae</taxon>
        <taxon>50 kb inversion clade</taxon>
        <taxon>NPAAA clade</taxon>
        <taxon>Hologalegina</taxon>
        <taxon>IRL clade</taxon>
        <taxon>Trifolieae</taxon>
        <taxon>Trifolium</taxon>
    </lineage>
</organism>
<dbReference type="Pfam" id="PF13961">
    <property type="entry name" value="DUF4219"/>
    <property type="match status" value="1"/>
</dbReference>
<protein>
    <submittedName>
        <fullName evidence="2">F-box protein</fullName>
    </submittedName>
</protein>
<proteinExistence type="predicted"/>
<evidence type="ECO:0000313" key="2">
    <source>
        <dbReference type="EMBL" id="PNX68672.1"/>
    </source>
</evidence>
<name>A0A2K3KQW5_TRIPR</name>
<dbReference type="EMBL" id="ASHM01106140">
    <property type="protein sequence ID" value="PNX68672.1"/>
    <property type="molecule type" value="Genomic_DNA"/>
</dbReference>
<evidence type="ECO:0000313" key="3">
    <source>
        <dbReference type="Proteomes" id="UP000236291"/>
    </source>
</evidence>
<reference evidence="2 3" key="2">
    <citation type="journal article" date="2017" name="Front. Plant Sci.">
        <title>Gene Classification and Mining of Molecular Markers Useful in Red Clover (Trifolium pratense) Breeding.</title>
        <authorList>
            <person name="Istvanek J."/>
            <person name="Dluhosova J."/>
            <person name="Dluhos P."/>
            <person name="Patkova L."/>
            <person name="Nedelnik J."/>
            <person name="Repkova J."/>
        </authorList>
    </citation>
    <scope>NUCLEOTIDE SEQUENCE [LARGE SCALE GENOMIC DNA]</scope>
    <source>
        <strain evidence="3">cv. Tatra</strain>
        <tissue evidence="2">Young leaves</tissue>
    </source>
</reference>
<accession>A0A2K3KQW5</accession>
<dbReference type="Proteomes" id="UP000236291">
    <property type="component" value="Unassembled WGS sequence"/>
</dbReference>
<reference evidence="2 3" key="1">
    <citation type="journal article" date="2014" name="Am. J. Bot.">
        <title>Genome assembly and annotation for red clover (Trifolium pratense; Fabaceae).</title>
        <authorList>
            <person name="Istvanek J."/>
            <person name="Jaros M."/>
            <person name="Krenek A."/>
            <person name="Repkova J."/>
        </authorList>
    </citation>
    <scope>NUCLEOTIDE SEQUENCE [LARGE SCALE GENOMIC DNA]</scope>
    <source>
        <strain evidence="3">cv. Tatra</strain>
        <tissue evidence="2">Young leaves</tissue>
    </source>
</reference>
<dbReference type="AlphaFoldDB" id="A0A2K3KQW5"/>
<evidence type="ECO:0000259" key="1">
    <source>
        <dbReference type="Pfam" id="PF13961"/>
    </source>
</evidence>
<feature type="domain" description="DUF4219" evidence="1">
    <location>
        <begin position="35"/>
        <end position="60"/>
    </location>
</feature>